<evidence type="ECO:0000313" key="2">
    <source>
        <dbReference type="EMBL" id="MBM6738783.1"/>
    </source>
</evidence>
<gene>
    <name evidence="2" type="ORF">H7U36_11860</name>
</gene>
<accession>A0ABS2EAW5</accession>
<evidence type="ECO:0000256" key="1">
    <source>
        <dbReference type="SAM" id="MobiDB-lite"/>
    </source>
</evidence>
<comment type="caution">
    <text evidence="2">The sequence shown here is derived from an EMBL/GenBank/DDBJ whole genome shotgun (WGS) entry which is preliminary data.</text>
</comment>
<feature type="region of interest" description="Disordered" evidence="1">
    <location>
        <begin position="90"/>
        <end position="115"/>
    </location>
</feature>
<organism evidence="2 3">
    <name type="scientific">Faecalicatena fissicatena</name>
    <dbReference type="NCBI Taxonomy" id="290055"/>
    <lineage>
        <taxon>Bacteria</taxon>
        <taxon>Bacillati</taxon>
        <taxon>Bacillota</taxon>
        <taxon>Clostridia</taxon>
        <taxon>Lachnospirales</taxon>
        <taxon>Lachnospiraceae</taxon>
        <taxon>Faecalicatena</taxon>
    </lineage>
</organism>
<feature type="compositionally biased region" description="Low complexity" evidence="1">
    <location>
        <begin position="97"/>
        <end position="107"/>
    </location>
</feature>
<keyword evidence="3" id="KW-1185">Reference proteome</keyword>
<sequence length="115" mass="13365">MNMRNFVMREKESRDYLISEKNAQIEIRDGFNSNLVIQHYTESRKVIIYIPEGWQKTITVEVNSGTICCHQREPYRGLRLSVKKGEILYGEDRSRSHPSSATPSPHSDLSRLRAL</sequence>
<dbReference type="EMBL" id="JACLYY010000012">
    <property type="protein sequence ID" value="MBM6738783.1"/>
    <property type="molecule type" value="Genomic_DNA"/>
</dbReference>
<name>A0ABS2EAW5_9FIRM</name>
<proteinExistence type="predicted"/>
<dbReference type="RefSeq" id="WP_033124209.1">
    <property type="nucleotide sequence ID" value="NZ_JACLYY010000012.1"/>
</dbReference>
<reference evidence="2 3" key="1">
    <citation type="journal article" date="2021" name="Sci. Rep.">
        <title>The distribution of antibiotic resistance genes in chicken gut microbiota commensals.</title>
        <authorList>
            <person name="Juricova H."/>
            <person name="Matiasovicova J."/>
            <person name="Kubasova T."/>
            <person name="Cejkova D."/>
            <person name="Rychlik I."/>
        </authorList>
    </citation>
    <scope>NUCLEOTIDE SEQUENCE [LARGE SCALE GENOMIC DNA]</scope>
    <source>
        <strain evidence="2 3">An773</strain>
    </source>
</reference>
<dbReference type="Proteomes" id="UP000716906">
    <property type="component" value="Unassembled WGS sequence"/>
</dbReference>
<protein>
    <submittedName>
        <fullName evidence="2">Uncharacterized protein</fullName>
    </submittedName>
</protein>
<evidence type="ECO:0000313" key="3">
    <source>
        <dbReference type="Proteomes" id="UP000716906"/>
    </source>
</evidence>